<comment type="similarity">
    <text evidence="9">Belongs to the MnmA/TRMU family.</text>
</comment>
<evidence type="ECO:0000259" key="11">
    <source>
        <dbReference type="Pfam" id="PF20259"/>
    </source>
</evidence>
<feature type="region of interest" description="Interaction with tRNA" evidence="9">
    <location>
        <begin position="308"/>
        <end position="309"/>
    </location>
</feature>
<feature type="site" description="Interaction with tRNA" evidence="9">
    <location>
        <position position="131"/>
    </location>
</feature>
<proteinExistence type="inferred from homology"/>
<dbReference type="OrthoDB" id="9800696at2"/>
<feature type="binding site" evidence="9">
    <location>
        <position position="35"/>
    </location>
    <ligand>
        <name>ATP</name>
        <dbReference type="ChEBI" id="CHEBI:30616"/>
    </ligand>
</feature>
<keyword evidence="9" id="KW-0963">Cytoplasm</keyword>
<evidence type="ECO:0000256" key="8">
    <source>
        <dbReference type="ARBA" id="ARBA00051542"/>
    </source>
</evidence>
<dbReference type="EC" id="2.8.1.13" evidence="9"/>
<dbReference type="PANTHER" id="PTHR11933">
    <property type="entry name" value="TRNA 5-METHYLAMINOMETHYL-2-THIOURIDYLATE -METHYLTRANSFERASE"/>
    <property type="match status" value="1"/>
</dbReference>
<evidence type="ECO:0000256" key="9">
    <source>
        <dbReference type="HAMAP-Rule" id="MF_00144"/>
    </source>
</evidence>
<reference evidence="13" key="1">
    <citation type="submission" date="2018-04" db="EMBL/GenBank/DDBJ databases">
        <authorList>
            <person name="Lucker S."/>
            <person name="Sakoula D."/>
        </authorList>
    </citation>
    <scope>NUCLEOTIDE SEQUENCE [LARGE SCALE GENOMIC DNA]</scope>
</reference>
<feature type="active site" description="Cysteine persulfide intermediate" evidence="9">
    <location>
        <position position="202"/>
    </location>
</feature>
<dbReference type="InParanoid" id="A0A330LBJ8"/>
<dbReference type="EMBL" id="OUNR01000012">
    <property type="protein sequence ID" value="SPP64399.1"/>
    <property type="molecule type" value="Genomic_DNA"/>
</dbReference>
<evidence type="ECO:0000256" key="5">
    <source>
        <dbReference type="ARBA" id="ARBA00022840"/>
    </source>
</evidence>
<dbReference type="InterPro" id="IPR046885">
    <property type="entry name" value="MnmA-like_C"/>
</dbReference>
<dbReference type="InterPro" id="IPR004506">
    <property type="entry name" value="MnmA-like"/>
</dbReference>
<protein>
    <recommendedName>
        <fullName evidence="9">tRNA-specific 2-thiouridylase MnmA</fullName>
        <ecNumber evidence="9">2.8.1.13</ecNumber>
    </recommendedName>
</protein>
<dbReference type="Pfam" id="PF20259">
    <property type="entry name" value="tRNA_Me_trans_M"/>
    <property type="match status" value="1"/>
</dbReference>
<dbReference type="GO" id="GO:0005737">
    <property type="term" value="C:cytoplasm"/>
    <property type="evidence" value="ECO:0007669"/>
    <property type="project" value="UniProtKB-SubCell"/>
</dbReference>
<dbReference type="Proteomes" id="UP000248168">
    <property type="component" value="Unassembled WGS sequence"/>
</dbReference>
<evidence type="ECO:0000256" key="4">
    <source>
        <dbReference type="ARBA" id="ARBA00022741"/>
    </source>
</evidence>
<feature type="binding site" evidence="9">
    <location>
        <begin position="9"/>
        <end position="16"/>
    </location>
    <ligand>
        <name>ATP</name>
        <dbReference type="ChEBI" id="CHEBI:30616"/>
    </ligand>
</feature>
<dbReference type="PANTHER" id="PTHR11933:SF5">
    <property type="entry name" value="MITOCHONDRIAL TRNA-SPECIFIC 2-THIOURIDYLASE 1"/>
    <property type="match status" value="1"/>
</dbReference>
<dbReference type="NCBIfam" id="NF001138">
    <property type="entry name" value="PRK00143.1"/>
    <property type="match status" value="1"/>
</dbReference>
<dbReference type="Gene3D" id="2.30.30.280">
    <property type="entry name" value="Adenine nucleotide alpha hydrolases-like domains"/>
    <property type="match status" value="1"/>
</dbReference>
<dbReference type="FunCoup" id="A0A330LBJ8">
    <property type="interactions" value="541"/>
</dbReference>
<dbReference type="GO" id="GO:0000049">
    <property type="term" value="F:tRNA binding"/>
    <property type="evidence" value="ECO:0007669"/>
    <property type="project" value="UniProtKB-KW"/>
</dbReference>
<dbReference type="Gene3D" id="3.40.50.620">
    <property type="entry name" value="HUPs"/>
    <property type="match status" value="1"/>
</dbReference>
<name>A0A330LBJ8_9BACT</name>
<dbReference type="Pfam" id="PF20258">
    <property type="entry name" value="tRNA_Me_trans_C"/>
    <property type="match status" value="1"/>
</dbReference>
<keyword evidence="6 9" id="KW-0694">RNA-binding</keyword>
<dbReference type="GO" id="GO:0005524">
    <property type="term" value="F:ATP binding"/>
    <property type="evidence" value="ECO:0007669"/>
    <property type="project" value="UniProtKB-KW"/>
</dbReference>
<keyword evidence="1 9" id="KW-0820">tRNA-binding</keyword>
<comment type="catalytic activity">
    <reaction evidence="8 9">
        <text>S-sulfanyl-L-cysteinyl-[protein] + uridine(34) in tRNA + AH2 + ATP = 2-thiouridine(34) in tRNA + L-cysteinyl-[protein] + A + AMP + diphosphate + H(+)</text>
        <dbReference type="Rhea" id="RHEA:47032"/>
        <dbReference type="Rhea" id="RHEA-COMP:10131"/>
        <dbReference type="Rhea" id="RHEA-COMP:11726"/>
        <dbReference type="Rhea" id="RHEA-COMP:11727"/>
        <dbReference type="Rhea" id="RHEA-COMP:11728"/>
        <dbReference type="ChEBI" id="CHEBI:13193"/>
        <dbReference type="ChEBI" id="CHEBI:15378"/>
        <dbReference type="ChEBI" id="CHEBI:17499"/>
        <dbReference type="ChEBI" id="CHEBI:29950"/>
        <dbReference type="ChEBI" id="CHEBI:30616"/>
        <dbReference type="ChEBI" id="CHEBI:33019"/>
        <dbReference type="ChEBI" id="CHEBI:61963"/>
        <dbReference type="ChEBI" id="CHEBI:65315"/>
        <dbReference type="ChEBI" id="CHEBI:87170"/>
        <dbReference type="ChEBI" id="CHEBI:456215"/>
        <dbReference type="EC" id="2.8.1.13"/>
    </reaction>
</comment>
<gene>
    <name evidence="9 12" type="primary">mnmA</name>
    <name evidence="12" type="ORF">NITLEN_20038</name>
</gene>
<evidence type="ECO:0000256" key="7">
    <source>
        <dbReference type="ARBA" id="ARBA00023157"/>
    </source>
</evidence>
<feature type="site" description="Interaction with tRNA" evidence="9">
    <location>
        <position position="341"/>
    </location>
</feature>
<keyword evidence="5 9" id="KW-0067">ATP-binding</keyword>
<dbReference type="GO" id="GO:0002143">
    <property type="term" value="P:tRNA wobble position uridine thiolation"/>
    <property type="evidence" value="ECO:0007669"/>
    <property type="project" value="TreeGrafter"/>
</dbReference>
<organism evidence="12 13">
    <name type="scientific">Nitrospira lenta</name>
    <dbReference type="NCBI Taxonomy" id="1436998"/>
    <lineage>
        <taxon>Bacteria</taxon>
        <taxon>Pseudomonadati</taxon>
        <taxon>Nitrospirota</taxon>
        <taxon>Nitrospiria</taxon>
        <taxon>Nitrospirales</taxon>
        <taxon>Nitrospiraceae</taxon>
        <taxon>Nitrospira</taxon>
    </lineage>
</organism>
<keyword evidence="13" id="KW-1185">Reference proteome</keyword>
<evidence type="ECO:0000313" key="12">
    <source>
        <dbReference type="EMBL" id="SPP64399.1"/>
    </source>
</evidence>
<feature type="domain" description="tRNA-specific 2-thiouridylase MnmA-like central" evidence="11">
    <location>
        <begin position="212"/>
        <end position="274"/>
    </location>
</feature>
<dbReference type="AlphaFoldDB" id="A0A330LBJ8"/>
<evidence type="ECO:0000259" key="10">
    <source>
        <dbReference type="Pfam" id="PF20258"/>
    </source>
</evidence>
<keyword evidence="4 9" id="KW-0547">Nucleotide-binding</keyword>
<comment type="function">
    <text evidence="9">Catalyzes the 2-thiolation of uridine at the wobble position (U34) of tRNA, leading to the formation of s(2)U34.</text>
</comment>
<feature type="region of interest" description="Interaction with tRNA" evidence="9">
    <location>
        <begin position="152"/>
        <end position="154"/>
    </location>
</feature>
<evidence type="ECO:0000256" key="1">
    <source>
        <dbReference type="ARBA" id="ARBA00022555"/>
    </source>
</evidence>
<sequence>MSRPTVLLGMSGGVDSSVAALLLTRQGFQVHGVTLQVWEHENEEVAASKRWEERGCCKVGIARYVAKQLNIPHELVDSRVQFRTAVIDDFIAAYANGTTPNPCVRCNERVKLRQLIELADSKGISFVATGHYAHVDKRGDRPSLMKGADARKDQSYFLYRIQTSWLNRLLFPVGTMQKADVWKEAAALGLPEEEMRESQEICFVSHGDYRTFLQEQPDLQATPGNFVDETGATLGTHKGIPFYTPGQRRGLGVATGQRLYVQRVQPTTNTVVLGPEEHLLSSACTVKDLNILDPRLLTAPTVVDCKVRYATPPAPATTIPLSAGKMMVQFRTPQRALSPGQSAVFYDGDHVLGGGIIDTIEPTSSLPPRHPSSSL</sequence>
<dbReference type="CDD" id="cd01998">
    <property type="entry name" value="MnmA_TRMU-like"/>
    <property type="match status" value="1"/>
</dbReference>
<feature type="binding site" evidence="9">
    <location>
        <position position="130"/>
    </location>
    <ligand>
        <name>ATP</name>
        <dbReference type="ChEBI" id="CHEBI:30616"/>
    </ligand>
</feature>
<dbReference type="InterPro" id="IPR046884">
    <property type="entry name" value="MnmA-like_central"/>
</dbReference>
<feature type="domain" description="tRNA-specific 2-thiouridylase MnmA-like C-terminal" evidence="10">
    <location>
        <begin position="282"/>
        <end position="357"/>
    </location>
</feature>
<dbReference type="RefSeq" id="WP_121988805.1">
    <property type="nucleotide sequence ID" value="NZ_OUNR01000012.1"/>
</dbReference>
<evidence type="ECO:0000313" key="13">
    <source>
        <dbReference type="Proteomes" id="UP000248168"/>
    </source>
</evidence>
<keyword evidence="7" id="KW-1015">Disulfide bond</keyword>
<keyword evidence="2 9" id="KW-0808">Transferase</keyword>
<keyword evidence="3 9" id="KW-0819">tRNA processing</keyword>
<dbReference type="Pfam" id="PF03054">
    <property type="entry name" value="tRNA_Me_trans"/>
    <property type="match status" value="1"/>
</dbReference>
<dbReference type="NCBIfam" id="TIGR00420">
    <property type="entry name" value="trmU"/>
    <property type="match status" value="1"/>
</dbReference>
<dbReference type="HAMAP" id="MF_00144">
    <property type="entry name" value="tRNA_thiouridyl_MnmA"/>
    <property type="match status" value="1"/>
</dbReference>
<comment type="subcellular location">
    <subcellularLocation>
        <location evidence="9">Cytoplasm</location>
    </subcellularLocation>
</comment>
<dbReference type="InterPro" id="IPR023382">
    <property type="entry name" value="MnmA-like_central_sf"/>
</dbReference>
<feature type="active site" description="Nucleophile" evidence="9">
    <location>
        <position position="106"/>
    </location>
</feature>
<comment type="caution">
    <text evidence="9">Lacks conserved residue(s) required for the propagation of feature annotation.</text>
</comment>
<dbReference type="Gene3D" id="2.40.30.10">
    <property type="entry name" value="Translation factors"/>
    <property type="match status" value="1"/>
</dbReference>
<dbReference type="SUPFAM" id="SSF52402">
    <property type="entry name" value="Adenine nucleotide alpha hydrolases-like"/>
    <property type="match status" value="1"/>
</dbReference>
<dbReference type="GO" id="GO:0103016">
    <property type="term" value="F:tRNA-uridine 2-sulfurtransferase activity"/>
    <property type="evidence" value="ECO:0007669"/>
    <property type="project" value="UniProtKB-EC"/>
</dbReference>
<accession>A0A330LBJ8</accession>
<evidence type="ECO:0000256" key="6">
    <source>
        <dbReference type="ARBA" id="ARBA00022884"/>
    </source>
</evidence>
<evidence type="ECO:0000256" key="3">
    <source>
        <dbReference type="ARBA" id="ARBA00022694"/>
    </source>
</evidence>
<evidence type="ECO:0000256" key="2">
    <source>
        <dbReference type="ARBA" id="ARBA00022679"/>
    </source>
</evidence>
<dbReference type="InterPro" id="IPR014729">
    <property type="entry name" value="Rossmann-like_a/b/a_fold"/>
</dbReference>